<dbReference type="PIRSF" id="PIRSF001238">
    <property type="entry name" value="IadA"/>
    <property type="match status" value="1"/>
</dbReference>
<feature type="binding site" evidence="4">
    <location>
        <position position="241"/>
    </location>
    <ligand>
        <name>Zn(2+)</name>
        <dbReference type="ChEBI" id="CHEBI:29105"/>
        <label>2</label>
        <note>catalytic</note>
    </ligand>
</feature>
<feature type="binding site" evidence="3">
    <location>
        <position position="117"/>
    </location>
    <ligand>
        <name>substrate</name>
    </ligand>
</feature>
<dbReference type="GO" id="GO:0046872">
    <property type="term" value="F:metal ion binding"/>
    <property type="evidence" value="ECO:0007669"/>
    <property type="project" value="UniProtKB-KW"/>
</dbReference>
<dbReference type="SUPFAM" id="SSF51556">
    <property type="entry name" value="Metallo-dependent hydrolases"/>
    <property type="match status" value="1"/>
</dbReference>
<keyword evidence="1 4" id="KW-0479">Metal-binding</keyword>
<dbReference type="GO" id="GO:0008237">
    <property type="term" value="F:metallopeptidase activity"/>
    <property type="evidence" value="ECO:0007669"/>
    <property type="project" value="UniProtKB-KW"/>
</dbReference>
<dbReference type="InterPro" id="IPR011059">
    <property type="entry name" value="Metal-dep_hydrolase_composite"/>
</dbReference>
<dbReference type="InterPro" id="IPR013108">
    <property type="entry name" value="Amidohydro_3"/>
</dbReference>
<gene>
    <name evidence="8" type="primary">iadA</name>
    <name evidence="8" type="ordered locus">ROD_24301</name>
</gene>
<evidence type="ECO:0000259" key="6">
    <source>
        <dbReference type="Pfam" id="PF01979"/>
    </source>
</evidence>
<comment type="similarity">
    <text evidence="1">Belongs to the peptidase M38 family.</text>
</comment>
<dbReference type="GO" id="GO:0005737">
    <property type="term" value="C:cytoplasm"/>
    <property type="evidence" value="ECO:0007669"/>
    <property type="project" value="UniProtKB-SubCell"/>
</dbReference>
<dbReference type="PANTHER" id="PTHR11647:SF1">
    <property type="entry name" value="COLLAPSIN RESPONSE MEDIATOR PROTEIN"/>
    <property type="match status" value="1"/>
</dbReference>
<dbReference type="InterPro" id="IPR050378">
    <property type="entry name" value="Metallo-dep_Hydrolases_sf"/>
</dbReference>
<sequence>MGNATYCLTRKVMNCSILNLTLFQRGHVYAPEDLGVQDILVAGGKIVAIAPAIAPGDFPGCQCIDLEGAIVCPGFIDQHVHLIGGGGEAGPHTRTPEVRLSRLVEAGITSVVGLLGTDGITRHPESLLAKTRALETEGISAWMLTGAYSLPSPTITGSVDRDVALIDKIIGVKCAISDHRSSAPTAAALATMAAQSRVGGLLGQKAGISVFHMGNSLRMLEPLYEILASADVPITKLLPTHVNRAEPLFHAALEYAREGGYIDITSSIDEPVDPATAIITALQNDVPLSRITLSSDGNGSQPEFDEHGNLIGIGVAGFDSLAQTLRRLVNHHQLPLAEALCPLTRTVAEFLGLEQKGRLAVGCDADILVLNEALEVNHLWAKGKAMVRDKRACVKGTFE</sequence>
<keyword evidence="9" id="KW-1185">Reference proteome</keyword>
<comment type="function">
    <text evidence="1">Catalyzes the hydrolytic cleavage of a subset of L-isoaspartyl (L-beta-aspartyl) dipeptides. Used to degrade proteins damaged by L-isoaspartyl residues formation.</text>
</comment>
<dbReference type="MEROPS" id="M38.001"/>
<dbReference type="eggNOG" id="COG0044">
    <property type="taxonomic scope" value="Bacteria"/>
</dbReference>
<feature type="modified residue" description="N6-carboxylysine" evidence="5">
    <location>
        <position position="173"/>
    </location>
</feature>
<dbReference type="Proteomes" id="UP000001889">
    <property type="component" value="Chromosome"/>
</dbReference>
<dbReference type="InterPro" id="IPR032466">
    <property type="entry name" value="Metal_Hydrolase"/>
</dbReference>
<dbReference type="AlphaFoldDB" id="D2TTB6"/>
<evidence type="ECO:0000313" key="9">
    <source>
        <dbReference type="Proteomes" id="UP000001889"/>
    </source>
</evidence>
<evidence type="ECO:0000259" key="7">
    <source>
        <dbReference type="Pfam" id="PF07969"/>
    </source>
</evidence>
<feature type="binding site" description="via carbamate group" evidence="4">
    <location>
        <position position="173"/>
    </location>
    <ligand>
        <name>Zn(2+)</name>
        <dbReference type="ChEBI" id="CHEBI:29105"/>
        <label>2</label>
        <note>catalytic</note>
    </ligand>
</feature>
<evidence type="ECO:0000313" key="8">
    <source>
        <dbReference type="EMBL" id="CBG89175.1"/>
    </source>
</evidence>
<dbReference type="FunFam" id="3.20.20.140:FF:000042">
    <property type="entry name" value="Isoaspartyl dipeptidase"/>
    <property type="match status" value="1"/>
</dbReference>
<feature type="binding site" evidence="4">
    <location>
        <position position="81"/>
    </location>
    <ligand>
        <name>Zn(2+)</name>
        <dbReference type="ChEBI" id="CHEBI:29105"/>
        <label>1</label>
        <note>catalytic</note>
    </ligand>
</feature>
<feature type="binding site" evidence="4">
    <location>
        <position position="296"/>
    </location>
    <ligand>
        <name>Zn(2+)</name>
        <dbReference type="ChEBI" id="CHEBI:29105"/>
        <label>1</label>
        <note>catalytic</note>
    </ligand>
</feature>
<keyword evidence="1" id="KW-0645">Protease</keyword>
<feature type="binding site" evidence="3">
    <location>
        <begin position="86"/>
        <end position="88"/>
    </location>
    <ligand>
        <name>substrate</name>
    </ligand>
</feature>
<feature type="binding site" evidence="4">
    <location>
        <position position="79"/>
    </location>
    <ligand>
        <name>Zn(2+)</name>
        <dbReference type="ChEBI" id="CHEBI:29105"/>
        <label>1</label>
        <note>catalytic</note>
    </ligand>
</feature>
<dbReference type="EC" id="3.4.19.-" evidence="1"/>
<dbReference type="HOGENOM" id="CLU_058216_0_0_6"/>
<dbReference type="KEGG" id="cro:ROD_24301"/>
<dbReference type="STRING" id="637910.ROD_24301"/>
<protein>
    <recommendedName>
        <fullName evidence="1">Isoaspartyl dipeptidase</fullName>
        <ecNumber evidence="1">3.4.19.-</ecNumber>
    </recommendedName>
</protein>
<dbReference type="Gene3D" id="3.20.20.140">
    <property type="entry name" value="Metal-dependent hydrolases"/>
    <property type="match status" value="1"/>
</dbReference>
<feature type="domain" description="Amidohydrolase-related" evidence="6">
    <location>
        <begin position="272"/>
        <end position="385"/>
    </location>
</feature>
<keyword evidence="1" id="KW-0482">Metalloprotease</keyword>
<comment type="PTM">
    <text evidence="5">Carbamylation allows a single lysine to coordinate two zinc ions.</text>
</comment>
<comment type="PTM">
    <text evidence="1">Carboxylation allows a single lysine to coordinate two zinc ions.</text>
</comment>
<organism evidence="8 9">
    <name type="scientific">Citrobacter rodentium (strain ICC168)</name>
    <name type="common">Citrobacter freundii biotype 4280</name>
    <dbReference type="NCBI Taxonomy" id="637910"/>
    <lineage>
        <taxon>Bacteria</taxon>
        <taxon>Pseudomonadati</taxon>
        <taxon>Pseudomonadota</taxon>
        <taxon>Gammaproteobacteria</taxon>
        <taxon>Enterobacterales</taxon>
        <taxon>Enterobacteriaceae</taxon>
        <taxon>Citrobacter</taxon>
    </lineage>
</organism>
<dbReference type="Pfam" id="PF07969">
    <property type="entry name" value="Amidohydro_3"/>
    <property type="match status" value="1"/>
</dbReference>
<feature type="binding site" evidence="3">
    <location>
        <position position="244"/>
    </location>
    <ligand>
        <name>substrate</name>
    </ligand>
</feature>
<dbReference type="Gene3D" id="2.30.40.10">
    <property type="entry name" value="Urease, subunit C, domain 1"/>
    <property type="match status" value="1"/>
</dbReference>
<feature type="binding site" evidence="3">
    <location>
        <position position="148"/>
    </location>
    <ligand>
        <name>substrate</name>
    </ligand>
</feature>
<dbReference type="EMBL" id="FN543502">
    <property type="protein sequence ID" value="CBG89175.1"/>
    <property type="molecule type" value="Genomic_DNA"/>
</dbReference>
<dbReference type="SUPFAM" id="SSF51338">
    <property type="entry name" value="Composite domain of metallo-dependent hydrolases"/>
    <property type="match status" value="1"/>
</dbReference>
<dbReference type="InterPro" id="IPR010229">
    <property type="entry name" value="Pept_M38_dipep"/>
</dbReference>
<feature type="active site" description="Proton acceptor" evidence="2">
    <location>
        <position position="296"/>
    </location>
</feature>
<accession>D2TTB6</accession>
<dbReference type="GO" id="GO:0016810">
    <property type="term" value="F:hydrolase activity, acting on carbon-nitrogen (but not peptide) bonds"/>
    <property type="evidence" value="ECO:0007669"/>
    <property type="project" value="InterPro"/>
</dbReference>
<comment type="cofactor">
    <cofactor evidence="1 4">
        <name>Zn(2+)</name>
        <dbReference type="ChEBI" id="CHEBI:29105"/>
    </cofactor>
    <text evidence="1 4">Binds 2 Zn(2+) ions per subunit.</text>
</comment>
<dbReference type="GO" id="GO:0006508">
    <property type="term" value="P:proteolysis"/>
    <property type="evidence" value="ECO:0007669"/>
    <property type="project" value="UniProtKB-KW"/>
</dbReference>
<evidence type="ECO:0000256" key="5">
    <source>
        <dbReference type="PIRSR" id="PIRSR001238-50"/>
    </source>
</evidence>
<comment type="subcellular location">
    <subcellularLocation>
        <location evidence="1">Cytoplasm</location>
    </subcellularLocation>
</comment>
<dbReference type="InterPro" id="IPR006680">
    <property type="entry name" value="Amidohydro-rel"/>
</dbReference>
<evidence type="ECO:0000256" key="1">
    <source>
        <dbReference type="PIRNR" id="PIRNR001238"/>
    </source>
</evidence>
<feature type="binding site" evidence="4">
    <location>
        <position position="212"/>
    </location>
    <ligand>
        <name>Zn(2+)</name>
        <dbReference type="ChEBI" id="CHEBI:29105"/>
        <label>2</label>
        <note>catalytic</note>
    </ligand>
</feature>
<name>D2TTB6_CITRI</name>
<feature type="binding site" evidence="3">
    <location>
        <position position="300"/>
    </location>
    <ligand>
        <name>substrate</name>
    </ligand>
</feature>
<dbReference type="PANTHER" id="PTHR11647">
    <property type="entry name" value="HYDRANTOINASE/DIHYDROPYRIMIDINASE FAMILY MEMBER"/>
    <property type="match status" value="1"/>
</dbReference>
<feature type="domain" description="Amidohydrolase 3" evidence="7">
    <location>
        <begin position="62"/>
        <end position="101"/>
    </location>
</feature>
<feature type="binding site" evidence="3">
    <location>
        <position position="180"/>
    </location>
    <ligand>
        <name>substrate</name>
    </ligand>
</feature>
<dbReference type="Pfam" id="PF01979">
    <property type="entry name" value="Amidohydro_1"/>
    <property type="match status" value="1"/>
</dbReference>
<keyword evidence="1 8" id="KW-0378">Hydrolase</keyword>
<proteinExistence type="inferred from homology"/>
<feature type="binding site" description="via carbamate group" evidence="4">
    <location>
        <position position="173"/>
    </location>
    <ligand>
        <name>Zn(2+)</name>
        <dbReference type="ChEBI" id="CHEBI:29105"/>
        <label>1</label>
        <note>catalytic</note>
    </ligand>
</feature>
<evidence type="ECO:0000256" key="3">
    <source>
        <dbReference type="PIRSR" id="PIRSR001238-2"/>
    </source>
</evidence>
<keyword evidence="1 4" id="KW-0862">Zinc</keyword>
<evidence type="ECO:0000256" key="2">
    <source>
        <dbReference type="PIRSR" id="PIRSR001238-1"/>
    </source>
</evidence>
<dbReference type="GO" id="GO:0008798">
    <property type="term" value="F:beta-aspartyl-peptidase activity"/>
    <property type="evidence" value="ECO:0007669"/>
    <property type="project" value="InterPro"/>
</dbReference>
<reference evidence="8 9" key="1">
    <citation type="journal article" date="2010" name="J. Bacteriol.">
        <title>The Citrobacter rodentium genome sequence reveals convergent evolution with human pathogenic Escherichia coli.</title>
        <authorList>
            <person name="Petty N.K."/>
            <person name="Bulgin R."/>
            <person name="Crepin V.F."/>
            <person name="Cerdeno-Tarraga A.M."/>
            <person name="Schroeder G.N."/>
            <person name="Quail M.A."/>
            <person name="Lennard N."/>
            <person name="Corton C."/>
            <person name="Barron A."/>
            <person name="Clark L."/>
            <person name="Toribio A.L."/>
            <person name="Parkhill J."/>
            <person name="Dougan G."/>
            <person name="Frankel G."/>
            <person name="Thomson N.R."/>
        </authorList>
    </citation>
    <scope>NUCLEOTIDE SEQUENCE [LARGE SCALE GENOMIC DNA]</scope>
    <source>
        <strain evidence="8 9">ICC168</strain>
    </source>
</reference>
<evidence type="ECO:0000256" key="4">
    <source>
        <dbReference type="PIRSR" id="PIRSR001238-3"/>
    </source>
</evidence>
<dbReference type="NCBIfam" id="TIGR01975">
    <property type="entry name" value="isoAsp_dipep"/>
    <property type="match status" value="1"/>
</dbReference>